<evidence type="ECO:0000313" key="2">
    <source>
        <dbReference type="Proteomes" id="UP000800038"/>
    </source>
</evidence>
<protein>
    <submittedName>
        <fullName evidence="1">Uncharacterized protein</fullName>
    </submittedName>
</protein>
<organism evidence="1 2">
    <name type="scientific">Clathrospora elynae</name>
    <dbReference type="NCBI Taxonomy" id="706981"/>
    <lineage>
        <taxon>Eukaryota</taxon>
        <taxon>Fungi</taxon>
        <taxon>Dikarya</taxon>
        <taxon>Ascomycota</taxon>
        <taxon>Pezizomycotina</taxon>
        <taxon>Dothideomycetes</taxon>
        <taxon>Pleosporomycetidae</taxon>
        <taxon>Pleosporales</taxon>
        <taxon>Diademaceae</taxon>
        <taxon>Clathrospora</taxon>
    </lineage>
</organism>
<reference evidence="1" key="1">
    <citation type="journal article" date="2020" name="Stud. Mycol.">
        <title>101 Dothideomycetes genomes: a test case for predicting lifestyles and emergence of pathogens.</title>
        <authorList>
            <person name="Haridas S."/>
            <person name="Albert R."/>
            <person name="Binder M."/>
            <person name="Bloem J."/>
            <person name="Labutti K."/>
            <person name="Salamov A."/>
            <person name="Andreopoulos B."/>
            <person name="Baker S."/>
            <person name="Barry K."/>
            <person name="Bills G."/>
            <person name="Bluhm B."/>
            <person name="Cannon C."/>
            <person name="Castanera R."/>
            <person name="Culley D."/>
            <person name="Daum C."/>
            <person name="Ezra D."/>
            <person name="Gonzalez J."/>
            <person name="Henrissat B."/>
            <person name="Kuo A."/>
            <person name="Liang C."/>
            <person name="Lipzen A."/>
            <person name="Lutzoni F."/>
            <person name="Magnuson J."/>
            <person name="Mondo S."/>
            <person name="Nolan M."/>
            <person name="Ohm R."/>
            <person name="Pangilinan J."/>
            <person name="Park H.-J."/>
            <person name="Ramirez L."/>
            <person name="Alfaro M."/>
            <person name="Sun H."/>
            <person name="Tritt A."/>
            <person name="Yoshinaga Y."/>
            <person name="Zwiers L.-H."/>
            <person name="Turgeon B."/>
            <person name="Goodwin S."/>
            <person name="Spatafora J."/>
            <person name="Crous P."/>
            <person name="Grigoriev I."/>
        </authorList>
    </citation>
    <scope>NUCLEOTIDE SEQUENCE</scope>
    <source>
        <strain evidence="1">CBS 161.51</strain>
    </source>
</reference>
<evidence type="ECO:0000313" key="1">
    <source>
        <dbReference type="EMBL" id="KAF1943693.1"/>
    </source>
</evidence>
<sequence length="180" mass="20675">MFAEPNPSVAKLIDSRYAQPWKGAILAIALQGTTPRPTIPRGDDVNMEDLRHVLDYLNTYKSTAVLGSLARYYSQTIRGVRINCVDDQTHNVPRDEFEEVCVPMTHRIFSAARPQLPIPNRLGIAIMAANYPRRVEYVEYRDDLQKTPTSKETEKRSEDWNSSFRDLRQAWLLKTAGRPR</sequence>
<keyword evidence="2" id="KW-1185">Reference proteome</keyword>
<gene>
    <name evidence="1" type="ORF">EJ02DRAFT_484941</name>
</gene>
<dbReference type="OrthoDB" id="437457at2759"/>
<name>A0A6A5SU37_9PLEO</name>
<accession>A0A6A5SU37</accession>
<dbReference type="AlphaFoldDB" id="A0A6A5SU37"/>
<dbReference type="EMBL" id="ML976023">
    <property type="protein sequence ID" value="KAF1943693.1"/>
    <property type="molecule type" value="Genomic_DNA"/>
</dbReference>
<proteinExistence type="predicted"/>
<dbReference type="Proteomes" id="UP000800038">
    <property type="component" value="Unassembled WGS sequence"/>
</dbReference>